<organism evidence="1 2">
    <name type="scientific">Desulfuromonas versatilis</name>
    <dbReference type="NCBI Taxonomy" id="2802975"/>
    <lineage>
        <taxon>Bacteria</taxon>
        <taxon>Pseudomonadati</taxon>
        <taxon>Thermodesulfobacteriota</taxon>
        <taxon>Desulfuromonadia</taxon>
        <taxon>Desulfuromonadales</taxon>
        <taxon>Desulfuromonadaceae</taxon>
        <taxon>Desulfuromonas</taxon>
    </lineage>
</organism>
<dbReference type="Pfam" id="PF05673">
    <property type="entry name" value="DUF815"/>
    <property type="match status" value="1"/>
</dbReference>
<evidence type="ECO:0000313" key="1">
    <source>
        <dbReference type="EMBL" id="BCR03910.1"/>
    </source>
</evidence>
<dbReference type="Proteomes" id="UP001319827">
    <property type="component" value="Chromosome"/>
</dbReference>
<proteinExistence type="predicted"/>
<evidence type="ECO:0000313" key="2">
    <source>
        <dbReference type="Proteomes" id="UP001319827"/>
    </source>
</evidence>
<dbReference type="Gene3D" id="3.40.50.300">
    <property type="entry name" value="P-loop containing nucleotide triphosphate hydrolases"/>
    <property type="match status" value="1"/>
</dbReference>
<dbReference type="InterPro" id="IPR008533">
    <property type="entry name" value="DUF815"/>
</dbReference>
<reference evidence="1 2" key="1">
    <citation type="journal article" date="2016" name="C (Basel)">
        <title>Selective Growth of and Electricity Production by Marine Exoelectrogenic Bacteria in Self-Aggregated Hydrogel of Microbially Reduced Graphene Oxide.</title>
        <authorList>
            <person name="Yoshida N."/>
            <person name="Goto Y."/>
            <person name="Miyata Y."/>
        </authorList>
    </citation>
    <scope>NUCLEOTIDE SEQUENCE [LARGE SCALE GENOMIC DNA]</scope>
    <source>
        <strain evidence="1 2">NIT-T3</strain>
    </source>
</reference>
<sequence length="302" mass="34241">MAINSVDIDWGYVLERLDHLLDLGEEMLTRQLAEYQLPPEAFRGQHAFRWQKRGNGGYLEAIDHPDIPLLGDLLGLDRTLERLRQNTRQFVKGHPANNVLLWGERGTGKSSAVKGLLGEFGGEGLRLIEVHKEDLFQLPAITQQLRDLPYRFILFSDDLSFDESEVSYRELKALLEGGLEARPNNVLVYATSNRRHLMPERFADNTGEAEIHAEEAVSEKLSLSDRFGITIGFYPMNQDTYLAITRHLAKTRGLRISRRNLETQALQWALMRGARSGRVARQFVDDLHGRLALKGKVGPRGS</sequence>
<dbReference type="PANTHER" id="PTHR42935">
    <property type="entry name" value="SLR0930 PROTEIN"/>
    <property type="match status" value="1"/>
</dbReference>
<gene>
    <name evidence="1" type="ORF">DESUT3_09790</name>
</gene>
<dbReference type="PANTHER" id="PTHR42935:SF1">
    <property type="entry name" value="SLR0930 PROTEIN"/>
    <property type="match status" value="1"/>
</dbReference>
<reference evidence="1 2" key="2">
    <citation type="journal article" date="2021" name="Int. J. Syst. Evol. Microbiol.">
        <title>Isolation and Polyphasic Characterization of Desulfuromonas versatilis sp. Nov., an Electrogenic Bacteria Capable of Versatile Metabolism Isolated from a Graphene Oxide-Reducing Enrichment Culture.</title>
        <authorList>
            <person name="Xie L."/>
            <person name="Yoshida N."/>
            <person name="Ishii S."/>
            <person name="Meng L."/>
        </authorList>
    </citation>
    <scope>NUCLEOTIDE SEQUENCE [LARGE SCALE GENOMIC DNA]</scope>
    <source>
        <strain evidence="1 2">NIT-T3</strain>
    </source>
</reference>
<name>A0ABM8HTV7_9BACT</name>
<dbReference type="SUPFAM" id="SSF52540">
    <property type="entry name" value="P-loop containing nucleoside triphosphate hydrolases"/>
    <property type="match status" value="1"/>
</dbReference>
<keyword evidence="2" id="KW-1185">Reference proteome</keyword>
<protein>
    <submittedName>
        <fullName evidence="1">ATPase</fullName>
    </submittedName>
</protein>
<dbReference type="RefSeq" id="WP_221251345.1">
    <property type="nucleotide sequence ID" value="NZ_AP024355.1"/>
</dbReference>
<dbReference type="EMBL" id="AP024355">
    <property type="protein sequence ID" value="BCR03910.1"/>
    <property type="molecule type" value="Genomic_DNA"/>
</dbReference>
<accession>A0ABM8HTV7</accession>
<dbReference type="InterPro" id="IPR027417">
    <property type="entry name" value="P-loop_NTPase"/>
</dbReference>